<evidence type="ECO:0000313" key="1">
    <source>
        <dbReference type="EMBL" id="ORZ41580.1"/>
    </source>
</evidence>
<gene>
    <name evidence="1" type="ORF">BCR44DRAFT_1423101</name>
</gene>
<keyword evidence="2" id="KW-1185">Reference proteome</keyword>
<dbReference type="Proteomes" id="UP000193411">
    <property type="component" value="Unassembled WGS sequence"/>
</dbReference>
<organism evidence="1 2">
    <name type="scientific">Catenaria anguillulae PL171</name>
    <dbReference type="NCBI Taxonomy" id="765915"/>
    <lineage>
        <taxon>Eukaryota</taxon>
        <taxon>Fungi</taxon>
        <taxon>Fungi incertae sedis</taxon>
        <taxon>Blastocladiomycota</taxon>
        <taxon>Blastocladiomycetes</taxon>
        <taxon>Blastocladiales</taxon>
        <taxon>Catenariaceae</taxon>
        <taxon>Catenaria</taxon>
    </lineage>
</organism>
<evidence type="ECO:0000313" key="2">
    <source>
        <dbReference type="Proteomes" id="UP000193411"/>
    </source>
</evidence>
<protein>
    <submittedName>
        <fullName evidence="1">Uncharacterized protein</fullName>
    </submittedName>
</protein>
<proteinExistence type="predicted"/>
<feature type="non-terminal residue" evidence="1">
    <location>
        <position position="71"/>
    </location>
</feature>
<reference evidence="1 2" key="1">
    <citation type="submission" date="2016-07" db="EMBL/GenBank/DDBJ databases">
        <title>Pervasive Adenine N6-methylation of Active Genes in Fungi.</title>
        <authorList>
            <consortium name="DOE Joint Genome Institute"/>
            <person name="Mondo S.J."/>
            <person name="Dannebaum R.O."/>
            <person name="Kuo R.C."/>
            <person name="Labutti K."/>
            <person name="Haridas S."/>
            <person name="Kuo A."/>
            <person name="Salamov A."/>
            <person name="Ahrendt S.R."/>
            <person name="Lipzen A."/>
            <person name="Sullivan W."/>
            <person name="Andreopoulos W.B."/>
            <person name="Clum A."/>
            <person name="Lindquist E."/>
            <person name="Daum C."/>
            <person name="Ramamoorthy G.K."/>
            <person name="Gryganskyi A."/>
            <person name="Culley D."/>
            <person name="Magnuson J.K."/>
            <person name="James T.Y."/>
            <person name="O'Malley M.A."/>
            <person name="Stajich J.E."/>
            <person name="Spatafora J.W."/>
            <person name="Visel A."/>
            <person name="Grigoriev I.V."/>
        </authorList>
    </citation>
    <scope>NUCLEOTIDE SEQUENCE [LARGE SCALE GENOMIC DNA]</scope>
    <source>
        <strain evidence="1 2">PL171</strain>
    </source>
</reference>
<comment type="caution">
    <text evidence="1">The sequence shown here is derived from an EMBL/GenBank/DDBJ whole genome shotgun (WGS) entry which is preliminary data.</text>
</comment>
<name>A0A1Y2I3Y6_9FUNG</name>
<dbReference type="EMBL" id="MCFL01000001">
    <property type="protein sequence ID" value="ORZ41580.1"/>
    <property type="molecule type" value="Genomic_DNA"/>
</dbReference>
<accession>A0A1Y2I3Y6</accession>
<sequence>MMSRLGGRFFAEVDESARSRWLLVYVKVGRWRCRRAGGWMSGSWKSQAGAGAEERMLAVSTIAWAVLHSVL</sequence>
<dbReference type="AlphaFoldDB" id="A0A1Y2I3Y6"/>